<proteinExistence type="predicted"/>
<evidence type="ECO:0000313" key="3">
    <source>
        <dbReference type="EMBL" id="QDT62293.1"/>
    </source>
</evidence>
<dbReference type="PANTHER" id="PTHR30386:SF18">
    <property type="entry name" value="INNER MEMBRANE PROTEIN YIAV-RELATED"/>
    <property type="match status" value="1"/>
</dbReference>
<dbReference type="PANTHER" id="PTHR30386">
    <property type="entry name" value="MEMBRANE FUSION SUBUNIT OF EMRAB-TOLC MULTIDRUG EFFLUX PUMP"/>
    <property type="match status" value="1"/>
</dbReference>
<gene>
    <name evidence="3" type="primary">yiaV</name>
    <name evidence="3" type="ORF">SV7mr_48400</name>
</gene>
<dbReference type="Gene3D" id="2.40.50.100">
    <property type="match status" value="1"/>
</dbReference>
<dbReference type="SUPFAM" id="SSF111369">
    <property type="entry name" value="HlyD-like secretion proteins"/>
    <property type="match status" value="2"/>
</dbReference>
<feature type="transmembrane region" description="Helical" evidence="1">
    <location>
        <begin position="6"/>
        <end position="24"/>
    </location>
</feature>
<keyword evidence="1" id="KW-0472">Membrane</keyword>
<dbReference type="Pfam" id="PF25917">
    <property type="entry name" value="BSH_RND"/>
    <property type="match status" value="1"/>
</dbReference>
<name>A0A517T1Q6_9BACT</name>
<dbReference type="InterPro" id="IPR058625">
    <property type="entry name" value="MdtA-like_BSH"/>
</dbReference>
<dbReference type="RefSeq" id="WP_145276973.1">
    <property type="nucleotide sequence ID" value="NZ_CP036272.1"/>
</dbReference>
<keyword evidence="1" id="KW-1133">Transmembrane helix</keyword>
<keyword evidence="4" id="KW-1185">Reference proteome</keyword>
<evidence type="ECO:0000259" key="2">
    <source>
        <dbReference type="Pfam" id="PF25917"/>
    </source>
</evidence>
<dbReference type="OrthoDB" id="286173at2"/>
<feature type="domain" description="Multidrug resistance protein MdtA-like barrel-sandwich hybrid" evidence="2">
    <location>
        <begin position="67"/>
        <end position="303"/>
    </location>
</feature>
<organism evidence="3 4">
    <name type="scientific">Stieleria bergensis</name>
    <dbReference type="NCBI Taxonomy" id="2528025"/>
    <lineage>
        <taxon>Bacteria</taxon>
        <taxon>Pseudomonadati</taxon>
        <taxon>Planctomycetota</taxon>
        <taxon>Planctomycetia</taxon>
        <taxon>Pirellulales</taxon>
        <taxon>Pirellulaceae</taxon>
        <taxon>Stieleria</taxon>
    </lineage>
</organism>
<dbReference type="AlphaFoldDB" id="A0A517T1Q6"/>
<dbReference type="Proteomes" id="UP000315003">
    <property type="component" value="Chromosome"/>
</dbReference>
<dbReference type="InterPro" id="IPR050739">
    <property type="entry name" value="MFP"/>
</dbReference>
<evidence type="ECO:0000256" key="1">
    <source>
        <dbReference type="SAM" id="Phobius"/>
    </source>
</evidence>
<evidence type="ECO:0000313" key="4">
    <source>
        <dbReference type="Proteomes" id="UP000315003"/>
    </source>
</evidence>
<sequence length="439" mass="47912">MILAMMIVYIVVLYLVFNVFKLVQPSTRNQIYVTLIGCAAIYCILLLINVFQPMSTDLRVLRAVIPLRTRMDGTVVEVAAKPNSPLKKGDLIFRVDPAPYQADVDRLEAMLAEAIQQAKMLPQKLASAEANEQRARADLVDAQQQVKVLGTNLDAAKASVDKFAAQEKLAKEKYDRQKALIASNATSEEDLQESERSYRTAQASSIQAIAARDAAQVAFDAKIGDVNTIVIQAEEAVRQAVAARQNAKLALDSVINGENTTVARIRAELRSARIDLVDTRVVAPDDGIVTNLSLRPGQNIRATEGGVVTFVRDADFIIGATFDQPSLNQIKIGDAAEVAFDDLPGQTFQATVCRFNLGIPQGQVLSDGRLLDTTPESHGRFFIGLDVEGITNLSLPAGTAGAATVYTDQGKALVPVRKVFFRWYTWLNYINTEMEVTAP</sequence>
<dbReference type="Gene3D" id="1.10.287.470">
    <property type="entry name" value="Helix hairpin bin"/>
    <property type="match status" value="2"/>
</dbReference>
<accession>A0A517T1Q6</accession>
<dbReference type="Gene3D" id="2.40.30.170">
    <property type="match status" value="1"/>
</dbReference>
<protein>
    <submittedName>
        <fullName evidence="3">Inner membrane protein YiaV</fullName>
    </submittedName>
</protein>
<keyword evidence="1" id="KW-0812">Transmembrane</keyword>
<reference evidence="3 4" key="1">
    <citation type="submission" date="2019-02" db="EMBL/GenBank/DDBJ databases">
        <title>Deep-cultivation of Planctomycetes and their phenomic and genomic characterization uncovers novel biology.</title>
        <authorList>
            <person name="Wiegand S."/>
            <person name="Jogler M."/>
            <person name="Boedeker C."/>
            <person name="Pinto D."/>
            <person name="Vollmers J."/>
            <person name="Rivas-Marin E."/>
            <person name="Kohn T."/>
            <person name="Peeters S.H."/>
            <person name="Heuer A."/>
            <person name="Rast P."/>
            <person name="Oberbeckmann S."/>
            <person name="Bunk B."/>
            <person name="Jeske O."/>
            <person name="Meyerdierks A."/>
            <person name="Storesund J.E."/>
            <person name="Kallscheuer N."/>
            <person name="Luecker S."/>
            <person name="Lage O.M."/>
            <person name="Pohl T."/>
            <person name="Merkel B.J."/>
            <person name="Hornburger P."/>
            <person name="Mueller R.-W."/>
            <person name="Bruemmer F."/>
            <person name="Labrenz M."/>
            <person name="Spormann A.M."/>
            <person name="Op den Camp H."/>
            <person name="Overmann J."/>
            <person name="Amann R."/>
            <person name="Jetten M.S.M."/>
            <person name="Mascher T."/>
            <person name="Medema M.H."/>
            <person name="Devos D.P."/>
            <person name="Kaster A.-K."/>
            <person name="Ovreas L."/>
            <person name="Rohde M."/>
            <person name="Galperin M.Y."/>
            <person name="Jogler C."/>
        </authorList>
    </citation>
    <scope>NUCLEOTIDE SEQUENCE [LARGE SCALE GENOMIC DNA]</scope>
    <source>
        <strain evidence="3 4">SV_7m_r</strain>
    </source>
</reference>
<feature type="transmembrane region" description="Helical" evidence="1">
    <location>
        <begin position="31"/>
        <end position="51"/>
    </location>
</feature>
<dbReference type="EMBL" id="CP036272">
    <property type="protein sequence ID" value="QDT62293.1"/>
    <property type="molecule type" value="Genomic_DNA"/>
</dbReference>